<dbReference type="KEGG" id="chih:GWR21_02435"/>
<sequence>MNDIVGDMHVSDISIFVADCVLFCPDHALKEKGNLNLNRDNTVGELKASMTKAFLDLTHRRLNPVWA</sequence>
<keyword evidence="2" id="KW-1185">Reference proteome</keyword>
<name>A0A6B9ZAH7_9BACT</name>
<dbReference type="RefSeq" id="WP_162330194.1">
    <property type="nucleotide sequence ID" value="NZ_CP048113.1"/>
</dbReference>
<evidence type="ECO:0000313" key="2">
    <source>
        <dbReference type="Proteomes" id="UP000476411"/>
    </source>
</evidence>
<proteinExistence type="predicted"/>
<gene>
    <name evidence="1" type="ORF">GWR21_02435</name>
</gene>
<dbReference type="Proteomes" id="UP000476411">
    <property type="component" value="Chromosome"/>
</dbReference>
<reference evidence="1 2" key="1">
    <citation type="submission" date="2020-01" db="EMBL/GenBank/DDBJ databases">
        <title>Complete genome sequence of Chitinophaga sp. H33E-04 isolated from quinoa roots.</title>
        <authorList>
            <person name="Weon H.-Y."/>
            <person name="Lee S.A."/>
        </authorList>
    </citation>
    <scope>NUCLEOTIDE SEQUENCE [LARGE SCALE GENOMIC DNA]</scope>
    <source>
        <strain evidence="1 2">H33E-04</strain>
    </source>
</reference>
<evidence type="ECO:0000313" key="1">
    <source>
        <dbReference type="EMBL" id="QHS58491.1"/>
    </source>
</evidence>
<dbReference type="AlphaFoldDB" id="A0A6B9ZAH7"/>
<organism evidence="1 2">
    <name type="scientific">Chitinophaga agri</name>
    <dbReference type="NCBI Taxonomy" id="2703787"/>
    <lineage>
        <taxon>Bacteria</taxon>
        <taxon>Pseudomonadati</taxon>
        <taxon>Bacteroidota</taxon>
        <taxon>Chitinophagia</taxon>
        <taxon>Chitinophagales</taxon>
        <taxon>Chitinophagaceae</taxon>
        <taxon>Chitinophaga</taxon>
    </lineage>
</organism>
<accession>A0A6B9ZAH7</accession>
<protein>
    <submittedName>
        <fullName evidence="1">Uncharacterized protein</fullName>
    </submittedName>
</protein>
<dbReference type="EMBL" id="CP048113">
    <property type="protein sequence ID" value="QHS58491.1"/>
    <property type="molecule type" value="Genomic_DNA"/>
</dbReference>